<comment type="similarity">
    <text evidence="2">Belongs to the WD repeat TAF5 family.</text>
</comment>
<dbReference type="InterPro" id="IPR020472">
    <property type="entry name" value="WD40_PAC1"/>
</dbReference>
<dbReference type="SUPFAM" id="SSF50978">
    <property type="entry name" value="WD40 repeat-like"/>
    <property type="match status" value="1"/>
</dbReference>
<keyword evidence="7" id="KW-0539">Nucleus</keyword>
<evidence type="ECO:0000313" key="10">
    <source>
        <dbReference type="EMBL" id="ELU16076.1"/>
    </source>
</evidence>
<dbReference type="PROSITE" id="PS50082">
    <property type="entry name" value="WD_REPEATS_2"/>
    <property type="match status" value="5"/>
</dbReference>
<accession>R7VIF5</accession>
<evidence type="ECO:0000256" key="8">
    <source>
        <dbReference type="PROSITE-ProRule" id="PRU00221"/>
    </source>
</evidence>
<dbReference type="AlphaFoldDB" id="R7VIF5"/>
<dbReference type="STRING" id="283909.R7VIF5"/>
<comment type="subcellular location">
    <subcellularLocation>
        <location evidence="1">Nucleus</location>
    </subcellularLocation>
</comment>
<evidence type="ECO:0000256" key="6">
    <source>
        <dbReference type="ARBA" id="ARBA00023163"/>
    </source>
</evidence>
<dbReference type="PROSITE" id="PS50294">
    <property type="entry name" value="WD_REPEATS_REGION"/>
    <property type="match status" value="5"/>
</dbReference>
<dbReference type="EnsemblMetazoa" id="CapteT223500">
    <property type="protein sequence ID" value="CapteP223500"/>
    <property type="gene ID" value="CapteG223500"/>
</dbReference>
<keyword evidence="4" id="KW-0677">Repeat</keyword>
<reference evidence="12" key="1">
    <citation type="submission" date="2012-12" db="EMBL/GenBank/DDBJ databases">
        <authorList>
            <person name="Hellsten U."/>
            <person name="Grimwood J."/>
            <person name="Chapman J.A."/>
            <person name="Shapiro H."/>
            <person name="Aerts A."/>
            <person name="Otillar R.P."/>
            <person name="Terry A.Y."/>
            <person name="Boore J.L."/>
            <person name="Simakov O."/>
            <person name="Marletaz F."/>
            <person name="Cho S.-J."/>
            <person name="Edsinger-Gonzales E."/>
            <person name="Havlak P."/>
            <person name="Kuo D.-H."/>
            <person name="Larsson T."/>
            <person name="Lv J."/>
            <person name="Arendt D."/>
            <person name="Savage R."/>
            <person name="Osoegawa K."/>
            <person name="de Jong P."/>
            <person name="Lindberg D.R."/>
            <person name="Seaver E.C."/>
            <person name="Weisblat D.A."/>
            <person name="Putnam N.H."/>
            <person name="Grigoriev I.V."/>
            <person name="Rokhsar D.S."/>
        </authorList>
    </citation>
    <scope>NUCLEOTIDE SEQUENCE</scope>
    <source>
        <strain evidence="12">I ESC-2004</strain>
    </source>
</reference>
<dbReference type="SMART" id="SM00320">
    <property type="entry name" value="WD40"/>
    <property type="match status" value="6"/>
</dbReference>
<dbReference type="OrthoDB" id="10266330at2759"/>
<proteinExistence type="inferred from homology"/>
<feature type="domain" description="TFIID subunit TAF5 NTD2" evidence="9">
    <location>
        <begin position="66"/>
        <end position="192"/>
    </location>
</feature>
<keyword evidence="12" id="KW-1185">Reference proteome</keyword>
<evidence type="ECO:0000256" key="7">
    <source>
        <dbReference type="ARBA" id="ARBA00023242"/>
    </source>
</evidence>
<dbReference type="InterPro" id="IPR007582">
    <property type="entry name" value="TFIID_NTD2"/>
</dbReference>
<dbReference type="SUPFAM" id="SSF160897">
    <property type="entry name" value="Taf5 N-terminal domain-like"/>
    <property type="match status" value="1"/>
</dbReference>
<feature type="repeat" description="WD" evidence="8">
    <location>
        <begin position="506"/>
        <end position="539"/>
    </location>
</feature>
<dbReference type="OMA" id="HLDMVHC"/>
<evidence type="ECO:0000256" key="1">
    <source>
        <dbReference type="ARBA" id="ARBA00004123"/>
    </source>
</evidence>
<feature type="repeat" description="WD" evidence="8">
    <location>
        <begin position="421"/>
        <end position="462"/>
    </location>
</feature>
<dbReference type="Gene3D" id="1.25.40.500">
    <property type="entry name" value="TFIID subunit TAF5, NTD2 domain"/>
    <property type="match status" value="1"/>
</dbReference>
<evidence type="ECO:0000256" key="3">
    <source>
        <dbReference type="ARBA" id="ARBA00022574"/>
    </source>
</evidence>
<dbReference type="PANTHER" id="PTHR19879:SF1">
    <property type="entry name" value="CANNONBALL-RELATED"/>
    <property type="match status" value="1"/>
</dbReference>
<dbReference type="Gene3D" id="2.130.10.10">
    <property type="entry name" value="YVTN repeat-like/Quinoprotein amine dehydrogenase"/>
    <property type="match status" value="2"/>
</dbReference>
<keyword evidence="3 8" id="KW-0853">WD repeat</keyword>
<organism evidence="10">
    <name type="scientific">Capitella teleta</name>
    <name type="common">Polychaete worm</name>
    <dbReference type="NCBI Taxonomy" id="283909"/>
    <lineage>
        <taxon>Eukaryota</taxon>
        <taxon>Metazoa</taxon>
        <taxon>Spiralia</taxon>
        <taxon>Lophotrochozoa</taxon>
        <taxon>Annelida</taxon>
        <taxon>Polychaeta</taxon>
        <taxon>Sedentaria</taxon>
        <taxon>Scolecida</taxon>
        <taxon>Capitellidae</taxon>
        <taxon>Capitella</taxon>
    </lineage>
</organism>
<dbReference type="InterPro" id="IPR001680">
    <property type="entry name" value="WD40_rpt"/>
</dbReference>
<dbReference type="CDD" id="cd08044">
    <property type="entry name" value="TAF5_NTD2"/>
    <property type="match status" value="1"/>
</dbReference>
<feature type="repeat" description="WD" evidence="8">
    <location>
        <begin position="337"/>
        <end position="372"/>
    </location>
</feature>
<dbReference type="InterPro" id="IPR037264">
    <property type="entry name" value="TFIID_NTD2_sf"/>
</dbReference>
<reference evidence="10 12" key="2">
    <citation type="journal article" date="2013" name="Nature">
        <title>Insights into bilaterian evolution from three spiralian genomes.</title>
        <authorList>
            <person name="Simakov O."/>
            <person name="Marletaz F."/>
            <person name="Cho S.J."/>
            <person name="Edsinger-Gonzales E."/>
            <person name="Havlak P."/>
            <person name="Hellsten U."/>
            <person name="Kuo D.H."/>
            <person name="Larsson T."/>
            <person name="Lv J."/>
            <person name="Arendt D."/>
            <person name="Savage R."/>
            <person name="Osoegawa K."/>
            <person name="de Jong P."/>
            <person name="Grimwood J."/>
            <person name="Chapman J.A."/>
            <person name="Shapiro H."/>
            <person name="Aerts A."/>
            <person name="Otillar R.P."/>
            <person name="Terry A.Y."/>
            <person name="Boore J.L."/>
            <person name="Grigoriev I.V."/>
            <person name="Lindberg D.R."/>
            <person name="Seaver E.C."/>
            <person name="Weisblat D.A."/>
            <person name="Putnam N.H."/>
            <person name="Rokhsar D.S."/>
        </authorList>
    </citation>
    <scope>NUCLEOTIDE SEQUENCE</scope>
    <source>
        <strain evidence="10 12">I ESC-2004</strain>
    </source>
</reference>
<evidence type="ECO:0000256" key="2">
    <source>
        <dbReference type="ARBA" id="ARBA00009435"/>
    </source>
</evidence>
<dbReference type="Pfam" id="PF04494">
    <property type="entry name" value="TFIID_NTD2"/>
    <property type="match status" value="1"/>
</dbReference>
<dbReference type="GO" id="GO:0016251">
    <property type="term" value="F:RNA polymerase II general transcription initiation factor activity"/>
    <property type="evidence" value="ECO:0007669"/>
    <property type="project" value="TreeGrafter"/>
</dbReference>
<evidence type="ECO:0000256" key="5">
    <source>
        <dbReference type="ARBA" id="ARBA00023015"/>
    </source>
</evidence>
<dbReference type="InterPro" id="IPR036322">
    <property type="entry name" value="WD40_repeat_dom_sf"/>
</dbReference>
<dbReference type="InterPro" id="IPR019775">
    <property type="entry name" value="WD40_repeat_CS"/>
</dbReference>
<dbReference type="GO" id="GO:0005669">
    <property type="term" value="C:transcription factor TFIID complex"/>
    <property type="evidence" value="ECO:0007669"/>
    <property type="project" value="TreeGrafter"/>
</dbReference>
<reference evidence="11" key="3">
    <citation type="submission" date="2015-06" db="UniProtKB">
        <authorList>
            <consortium name="EnsemblMetazoa"/>
        </authorList>
    </citation>
    <scope>IDENTIFICATION</scope>
</reference>
<sequence length="585" mass="65015">MKRIRKEHIGISVDHYLKKRQFSDGTESGPQVKPEIIKVHDMSLAQAMRGQEALAAAIAFSSLNVEAVDIQFNRLKNFVLDCEDSLQTELRSLLYPLFVHTYLELFCNGHKNQAHKFFGRNQSQFKSISGVQNMLELLQNLASEQDVLASQSIREFKEHKFIVSLSDMATEYLFRFLKSEDNTWMLQLCNRFIHIHTSQEDASPQVDDPLLVGNGGGQLWGEVAKPAQTSQANKVLGDRLKKSIVRVRRLRPCAPSVCFYTFMNAYQGLCCCDMSPDKGVMSAGFEDSSVRVWSLTPSPLKAEAAEVNVSRVNLAGDFIEDEDLRAPPVQAAELIVMRGHSGPVYSVTYTKDSRHLLSASEDSTIRFWDLSTFTNSVIYQGHNYSVWDVDMSPVGDFFASCSMDSMTKIWSTDRTFSLRSLSGHLTDVNVVKYHPNGTYLATGSSDRTVRLWDAQQGQSVRLMQQGHKASVCALAFSPCGKYLASAGEDYDVLVWELSTGSVCKELKGHTGIVHTLAFNEDSTMLASGGLDGTLKIWEVLKDGTENNNIAGEDLLTSFNTPATSIQFLRYSKKGILLAAGGQIQS</sequence>
<keyword evidence="5" id="KW-0805">Transcription regulation</keyword>
<gene>
    <name evidence="10" type="ORF">CAPTEDRAFT_223500</name>
</gene>
<evidence type="ECO:0000256" key="4">
    <source>
        <dbReference type="ARBA" id="ARBA00022737"/>
    </source>
</evidence>
<dbReference type="CDD" id="cd00200">
    <property type="entry name" value="WD40"/>
    <property type="match status" value="1"/>
</dbReference>
<evidence type="ECO:0000259" key="9">
    <source>
        <dbReference type="Pfam" id="PF04494"/>
    </source>
</evidence>
<evidence type="ECO:0000313" key="12">
    <source>
        <dbReference type="Proteomes" id="UP000014760"/>
    </source>
</evidence>
<dbReference type="EMBL" id="KB293367">
    <property type="protein sequence ID" value="ELU16076.1"/>
    <property type="molecule type" value="Genomic_DNA"/>
</dbReference>
<dbReference type="GO" id="GO:0006367">
    <property type="term" value="P:transcription initiation at RNA polymerase II promoter"/>
    <property type="evidence" value="ECO:0007669"/>
    <property type="project" value="TreeGrafter"/>
</dbReference>
<dbReference type="EMBL" id="AMQN01004378">
    <property type="status" value="NOT_ANNOTATED_CDS"/>
    <property type="molecule type" value="Genomic_DNA"/>
</dbReference>
<feature type="repeat" description="WD" evidence="8">
    <location>
        <begin position="464"/>
        <end position="505"/>
    </location>
</feature>
<dbReference type="PANTHER" id="PTHR19879">
    <property type="entry name" value="TRANSCRIPTION INITIATION FACTOR TFIID"/>
    <property type="match status" value="1"/>
</dbReference>
<protein>
    <recommendedName>
        <fullName evidence="9">TFIID subunit TAF5 NTD2 domain-containing protein</fullName>
    </recommendedName>
</protein>
<dbReference type="PRINTS" id="PR00320">
    <property type="entry name" value="GPROTEINBRPT"/>
</dbReference>
<feature type="repeat" description="WD" evidence="8">
    <location>
        <begin position="379"/>
        <end position="420"/>
    </location>
</feature>
<dbReference type="PROSITE" id="PS00678">
    <property type="entry name" value="WD_REPEATS_1"/>
    <property type="match status" value="4"/>
</dbReference>
<evidence type="ECO:0000313" key="11">
    <source>
        <dbReference type="EnsemblMetazoa" id="CapteP223500"/>
    </source>
</evidence>
<dbReference type="InterPro" id="IPR015943">
    <property type="entry name" value="WD40/YVTN_repeat-like_dom_sf"/>
</dbReference>
<dbReference type="Pfam" id="PF00400">
    <property type="entry name" value="WD40"/>
    <property type="match status" value="6"/>
</dbReference>
<name>R7VIF5_CAPTE</name>
<dbReference type="HOGENOM" id="CLU_005884_3_0_1"/>
<keyword evidence="6" id="KW-0804">Transcription</keyword>
<dbReference type="Proteomes" id="UP000014760">
    <property type="component" value="Unassembled WGS sequence"/>
</dbReference>